<dbReference type="AlphaFoldDB" id="A0A653AB94"/>
<evidence type="ECO:0000259" key="2">
    <source>
        <dbReference type="SMART" id="SM00849"/>
    </source>
</evidence>
<dbReference type="Gene3D" id="3.60.15.10">
    <property type="entry name" value="Ribonuclease Z/Hydroxyacylglutathione hydrolase-like"/>
    <property type="match status" value="1"/>
</dbReference>
<proteinExistence type="inferred from homology"/>
<organism evidence="3">
    <name type="scientific">Uncultured Desulfatiglans sp</name>
    <dbReference type="NCBI Taxonomy" id="1748965"/>
    <lineage>
        <taxon>Bacteria</taxon>
        <taxon>Pseudomonadati</taxon>
        <taxon>Thermodesulfobacteriota</taxon>
        <taxon>Desulfobacteria</taxon>
        <taxon>Desulfatiglandales</taxon>
        <taxon>Desulfatiglandaceae</taxon>
        <taxon>Desulfatiglans</taxon>
        <taxon>environmental samples</taxon>
    </lineage>
</organism>
<name>A0A653AB94_UNCDX</name>
<reference evidence="3" key="1">
    <citation type="submission" date="2018-07" db="EMBL/GenBank/DDBJ databases">
        <authorList>
            <consortium name="Genoscope - CEA"/>
            <person name="William W."/>
        </authorList>
    </citation>
    <scope>NUCLEOTIDE SEQUENCE</scope>
    <source>
        <strain evidence="3">IK1</strain>
    </source>
</reference>
<dbReference type="PANTHER" id="PTHR42951">
    <property type="entry name" value="METALLO-BETA-LACTAMASE DOMAIN-CONTAINING"/>
    <property type="match status" value="1"/>
</dbReference>
<sequence>MTKPVSFDLIHIEQDLPGFAPFFGAWLCEGPLNLVIDVGPARTAGRLIASLRSHRLARLDYVLLTHVHIDHCGALAALLEAYPSAKVICHAAGLPFLVNPEKLWKGSLAVLGELAEAYGAPERIRPEKLIAHPEAAIEGLTIAETPGHALHHLSYLYGGRLFAGEAAGNYFRISGRDYLRPATPPRFFLDVCLRSVDALLAFEDQPICYAHCGWNEHSHPWLTAFRDQLLLWAEIIQAELRRGDRDVLDRCVRALLANDSNLGAFEDMDPPTQARERTFIANAVKGFLGYLSSDVKL</sequence>
<dbReference type="InterPro" id="IPR050855">
    <property type="entry name" value="NDM-1-like"/>
</dbReference>
<dbReference type="InterPro" id="IPR036866">
    <property type="entry name" value="RibonucZ/Hydroxyglut_hydro"/>
</dbReference>
<gene>
    <name evidence="3" type="ORF">TRIP_B350288</name>
</gene>
<dbReference type="InterPro" id="IPR037482">
    <property type="entry name" value="ST1585_MBL-fold"/>
</dbReference>
<evidence type="ECO:0000256" key="1">
    <source>
        <dbReference type="ARBA" id="ARBA00005250"/>
    </source>
</evidence>
<dbReference type="CDD" id="cd07726">
    <property type="entry name" value="ST1585-like_MBL-fold"/>
    <property type="match status" value="1"/>
</dbReference>
<dbReference type="Pfam" id="PF00753">
    <property type="entry name" value="Lactamase_B"/>
    <property type="match status" value="1"/>
</dbReference>
<dbReference type="PANTHER" id="PTHR42951:SF4">
    <property type="entry name" value="ACYL-COENZYME A THIOESTERASE MBLAC2"/>
    <property type="match status" value="1"/>
</dbReference>
<feature type="domain" description="Metallo-beta-lactamase" evidence="2">
    <location>
        <begin position="22"/>
        <end position="211"/>
    </location>
</feature>
<dbReference type="SMART" id="SM00849">
    <property type="entry name" value="Lactamase_B"/>
    <property type="match status" value="1"/>
</dbReference>
<evidence type="ECO:0000313" key="3">
    <source>
        <dbReference type="EMBL" id="VBB45275.1"/>
    </source>
</evidence>
<dbReference type="InterPro" id="IPR001279">
    <property type="entry name" value="Metallo-B-lactamas"/>
</dbReference>
<comment type="similarity">
    <text evidence="1">Belongs to the metallo-beta-lactamase superfamily. Class-B beta-lactamase family.</text>
</comment>
<dbReference type="GO" id="GO:0017001">
    <property type="term" value="P:antibiotic catabolic process"/>
    <property type="evidence" value="ECO:0007669"/>
    <property type="project" value="UniProtKB-ARBA"/>
</dbReference>
<protein>
    <submittedName>
        <fullName evidence="3">Metallo-beta-lactamase domain protein</fullName>
    </submittedName>
</protein>
<dbReference type="SUPFAM" id="SSF56281">
    <property type="entry name" value="Metallo-hydrolase/oxidoreductase"/>
    <property type="match status" value="1"/>
</dbReference>
<dbReference type="EMBL" id="UPXX01000029">
    <property type="protein sequence ID" value="VBB45275.1"/>
    <property type="molecule type" value="Genomic_DNA"/>
</dbReference>
<accession>A0A653AB94</accession>